<accession>A0AAF0IRW9</accession>
<sequence>MSSDLVSVLNDGTLREYTEELTLMLARQYPEAQGAEWSDALMKEASAADESQDEADAAQKTRAVVEKLVKATPGIMDGTDRGMYLLLTAEVEGLFNLQMTLVVRYFDGEERSALLLHLVQSVGDANAPSAAERSVLKYRILANIFNVLPPAAPLRLDVFLALLSLASANGDVDFLQTALDALPTWLAQWDVPAEKKNACLNSVAAALQAPDCGPEWVTKAYQFSLLHLRYISNETSIASDQRRAEAEKIIADVLRLPKLFEMEEVLQVPVTAELDGQPIFALLKIFVAGTHEDLAQWASQNKAVLERLSLDFDALSRKMRLLDLATLCARSVSAEVSYADIAKVLDVSTEEVEAWVIDVIRAGLVSGKLSQVKQSFRVYRSTHRTFEKPQWESLETRLSQWQKSIQTLISTIGTAGAQNRVPSALADVSAPSADETPASEPAPAS</sequence>
<protein>
    <recommendedName>
        <fullName evidence="5">Eukaryotic translation initiation factor 3 subunit M</fullName>
        <shortName evidence="5">eIF3m</shortName>
    </recommendedName>
</protein>
<dbReference type="GO" id="GO:0033290">
    <property type="term" value="C:eukaryotic 48S preinitiation complex"/>
    <property type="evidence" value="ECO:0007669"/>
    <property type="project" value="UniProtKB-UniRule"/>
</dbReference>
<name>A0AAF0IRW9_9BASI</name>
<gene>
    <name evidence="8" type="ORF">MOBT1_001724</name>
</gene>
<dbReference type="PANTHER" id="PTHR15350">
    <property type="entry name" value="COP9 SIGNALOSOME COMPLEX SUBUNIT 7/DENDRITIC CELL PROTEIN GA17"/>
    <property type="match status" value="1"/>
</dbReference>
<dbReference type="GO" id="GO:0001732">
    <property type="term" value="P:formation of cytoplasmic translation initiation complex"/>
    <property type="evidence" value="ECO:0007669"/>
    <property type="project" value="UniProtKB-UniRule"/>
</dbReference>
<keyword evidence="2 5" id="KW-0963">Cytoplasm</keyword>
<feature type="region of interest" description="Disordered" evidence="6">
    <location>
        <begin position="423"/>
        <end position="445"/>
    </location>
</feature>
<comment type="subcellular location">
    <subcellularLocation>
        <location evidence="5">Cytoplasm</location>
    </subcellularLocation>
</comment>
<comment type="subunit">
    <text evidence="5">Component of the eukaryotic translation initiation factor 3 (eIF-3) complex.</text>
</comment>
<evidence type="ECO:0000256" key="3">
    <source>
        <dbReference type="ARBA" id="ARBA00022540"/>
    </source>
</evidence>
<evidence type="ECO:0000256" key="5">
    <source>
        <dbReference type="HAMAP-Rule" id="MF_03012"/>
    </source>
</evidence>
<comment type="similarity">
    <text evidence="1">Belongs to the CSN7/EIF3M family. CSN7 subfamily.</text>
</comment>
<evidence type="ECO:0000256" key="6">
    <source>
        <dbReference type="SAM" id="MobiDB-lite"/>
    </source>
</evidence>
<dbReference type="GO" id="GO:0016282">
    <property type="term" value="C:eukaryotic 43S preinitiation complex"/>
    <property type="evidence" value="ECO:0007669"/>
    <property type="project" value="UniProtKB-UniRule"/>
</dbReference>
<dbReference type="EMBL" id="CP119935">
    <property type="protein sequence ID" value="WFD03035.1"/>
    <property type="molecule type" value="Genomic_DNA"/>
</dbReference>
<proteinExistence type="inferred from homology"/>
<reference evidence="8" key="1">
    <citation type="submission" date="2023-03" db="EMBL/GenBank/DDBJ databases">
        <title>Mating type loci evolution in Malassezia.</title>
        <authorList>
            <person name="Coelho M.A."/>
        </authorList>
    </citation>
    <scope>NUCLEOTIDE SEQUENCE</scope>
    <source>
        <strain evidence="8">CBS 7876</strain>
    </source>
</reference>
<dbReference type="PROSITE" id="PS50250">
    <property type="entry name" value="PCI"/>
    <property type="match status" value="1"/>
</dbReference>
<organism evidence="8 9">
    <name type="scientific">Malassezia obtusa</name>
    <dbReference type="NCBI Taxonomy" id="76774"/>
    <lineage>
        <taxon>Eukaryota</taxon>
        <taxon>Fungi</taxon>
        <taxon>Dikarya</taxon>
        <taxon>Basidiomycota</taxon>
        <taxon>Ustilaginomycotina</taxon>
        <taxon>Malasseziomycetes</taxon>
        <taxon>Malasseziales</taxon>
        <taxon>Malasseziaceae</taxon>
        <taxon>Malassezia</taxon>
    </lineage>
</organism>
<dbReference type="Proteomes" id="UP001214603">
    <property type="component" value="Chromosome 2"/>
</dbReference>
<keyword evidence="9" id="KW-1185">Reference proteome</keyword>
<evidence type="ECO:0000256" key="4">
    <source>
        <dbReference type="ARBA" id="ARBA00022917"/>
    </source>
</evidence>
<dbReference type="InterPro" id="IPR045237">
    <property type="entry name" value="COPS7/eIF3m"/>
</dbReference>
<dbReference type="GO" id="GO:0003743">
    <property type="term" value="F:translation initiation factor activity"/>
    <property type="evidence" value="ECO:0007669"/>
    <property type="project" value="UniProtKB-UniRule"/>
</dbReference>
<dbReference type="InterPro" id="IPR040750">
    <property type="entry name" value="eIF3m_C_helix"/>
</dbReference>
<feature type="domain" description="PCI" evidence="7">
    <location>
        <begin position="219"/>
        <end position="383"/>
    </location>
</feature>
<dbReference type="PANTHER" id="PTHR15350:SF2">
    <property type="entry name" value="EUKARYOTIC TRANSLATION INITIATION FACTOR 3 SUBUNIT M"/>
    <property type="match status" value="1"/>
</dbReference>
<keyword evidence="3 5" id="KW-0396">Initiation factor</keyword>
<dbReference type="InterPro" id="IPR027528">
    <property type="entry name" value="eIF3m"/>
</dbReference>
<keyword evidence="4 5" id="KW-0648">Protein biosynthesis</keyword>
<evidence type="ECO:0000256" key="2">
    <source>
        <dbReference type="ARBA" id="ARBA00022490"/>
    </source>
</evidence>
<dbReference type="GO" id="GO:0071541">
    <property type="term" value="C:eukaryotic translation initiation factor 3 complex, eIF3m"/>
    <property type="evidence" value="ECO:0007669"/>
    <property type="project" value="UniProtKB-UniRule"/>
</dbReference>
<dbReference type="Pfam" id="PF18005">
    <property type="entry name" value="eIF3m_C_helix"/>
    <property type="match status" value="1"/>
</dbReference>
<dbReference type="InterPro" id="IPR000717">
    <property type="entry name" value="PCI_dom"/>
</dbReference>
<dbReference type="AlphaFoldDB" id="A0AAF0IRW9"/>
<evidence type="ECO:0000313" key="8">
    <source>
        <dbReference type="EMBL" id="WFD03035.1"/>
    </source>
</evidence>
<comment type="similarity">
    <text evidence="5">Belongs to the eIF-3 subunit M family.</text>
</comment>
<dbReference type="Pfam" id="PF01399">
    <property type="entry name" value="PCI"/>
    <property type="match status" value="1"/>
</dbReference>
<evidence type="ECO:0000259" key="7">
    <source>
        <dbReference type="PROSITE" id="PS50250"/>
    </source>
</evidence>
<comment type="function">
    <text evidence="5">Component of the eukaryotic translation initiation factor 3 (eIF-3) complex, which is involved in protein synthesis of a specialized repertoire of mRNAs and, together with other initiation factors, stimulates binding of mRNA and methionyl-tRNAi to the 40S ribosome. The eIF-3 complex specifically targets and initiates translation of a subset of mRNAs involved in cell proliferation.</text>
</comment>
<evidence type="ECO:0000313" key="9">
    <source>
        <dbReference type="Proteomes" id="UP001214603"/>
    </source>
</evidence>
<dbReference type="HAMAP" id="MF_03012">
    <property type="entry name" value="eIF3m"/>
    <property type="match status" value="1"/>
</dbReference>
<evidence type="ECO:0000256" key="1">
    <source>
        <dbReference type="ARBA" id="ARBA00008482"/>
    </source>
</evidence>
<dbReference type="SMART" id="SM00088">
    <property type="entry name" value="PINT"/>
    <property type="match status" value="1"/>
</dbReference>